<dbReference type="OrthoDB" id="9782160at2"/>
<dbReference type="Gene3D" id="3.50.50.60">
    <property type="entry name" value="FAD/NAD(P)-binding domain"/>
    <property type="match status" value="1"/>
</dbReference>
<dbReference type="InterPro" id="IPR036188">
    <property type="entry name" value="FAD/NAD-bd_sf"/>
</dbReference>
<protein>
    <submittedName>
        <fullName evidence="4">2-polyprenyl-6-methoxyphenol hydroxylase-like FAD-dependent oxidoreductase</fullName>
    </submittedName>
</protein>
<sequence length="377" mass="41072">MAAGLNKVLVIGGGFSGMSAAISFRKAGVEVDLVEIDEKWRPEGAGISINGPSLRALDELGVYEQFEEHGYVSENFDVFAATGEFVVQLPTRPPVHERELPGGGGILRPALAKILADKCLEVGTNVRLGLSYSEITQTGNGARVQFTDGTEAEYDLVVAADGVHSSVRKTYFPDAPQPKPIHQSVWRAVLPRPADVVRPRMWMGRTKVGVNPISETHMYMFLTEDRAIDDRVEPEKQAEVLAALVREFPAPMLQELANELDKPDANVDYRPLANLLVPLPWHTGRIVMIGDAAHATTPHLASGAGIGIESAMVLAEELDKSADIETGLKAFEARRWERCRMVIENSAALCEIEKSGGSRDEHASIMRESMATLAQPI</sequence>
<dbReference type="Pfam" id="PF01494">
    <property type="entry name" value="FAD_binding_3"/>
    <property type="match status" value="1"/>
</dbReference>
<dbReference type="PRINTS" id="PR00420">
    <property type="entry name" value="RNGMNOXGNASE"/>
</dbReference>
<dbReference type="GO" id="GO:0071949">
    <property type="term" value="F:FAD binding"/>
    <property type="evidence" value="ECO:0007669"/>
    <property type="project" value="InterPro"/>
</dbReference>
<dbReference type="PANTHER" id="PTHR13789">
    <property type="entry name" value="MONOOXYGENASE"/>
    <property type="match status" value="1"/>
</dbReference>
<dbReference type="InterPro" id="IPR050493">
    <property type="entry name" value="FAD-dep_Monooxygenase_BioMet"/>
</dbReference>
<comment type="caution">
    <text evidence="4">The sequence shown here is derived from an EMBL/GenBank/DDBJ whole genome shotgun (WGS) entry which is preliminary data.</text>
</comment>
<keyword evidence="1" id="KW-0560">Oxidoreductase</keyword>
<accession>A0A4R1GKR8</accession>
<evidence type="ECO:0000259" key="3">
    <source>
        <dbReference type="Pfam" id="PF01494"/>
    </source>
</evidence>
<keyword evidence="5" id="KW-1185">Reference proteome</keyword>
<organism evidence="4 5">
    <name type="scientific">Marinobacterium mangrovicola</name>
    <dbReference type="NCBI Taxonomy" id="1476959"/>
    <lineage>
        <taxon>Bacteria</taxon>
        <taxon>Pseudomonadati</taxon>
        <taxon>Pseudomonadota</taxon>
        <taxon>Gammaproteobacteria</taxon>
        <taxon>Oceanospirillales</taxon>
        <taxon>Oceanospirillaceae</taxon>
        <taxon>Marinobacterium</taxon>
    </lineage>
</organism>
<gene>
    <name evidence="4" type="ORF">CLV83_2426</name>
</gene>
<evidence type="ECO:0000313" key="5">
    <source>
        <dbReference type="Proteomes" id="UP000294546"/>
    </source>
</evidence>
<dbReference type="AlphaFoldDB" id="A0A4R1GKR8"/>
<evidence type="ECO:0000313" key="4">
    <source>
        <dbReference type="EMBL" id="TCK07555.1"/>
    </source>
</evidence>
<reference evidence="4 5" key="1">
    <citation type="submission" date="2019-03" db="EMBL/GenBank/DDBJ databases">
        <title>Genomic Encyclopedia of Archaeal and Bacterial Type Strains, Phase II (KMG-II): from individual species to whole genera.</title>
        <authorList>
            <person name="Goeker M."/>
        </authorList>
    </citation>
    <scope>NUCLEOTIDE SEQUENCE [LARGE SCALE GENOMIC DNA]</scope>
    <source>
        <strain evidence="4 5">DSM 27697</strain>
    </source>
</reference>
<dbReference type="PANTHER" id="PTHR13789:SF309">
    <property type="entry name" value="PUTATIVE (AFU_ORTHOLOGUE AFUA_6G14510)-RELATED"/>
    <property type="match status" value="1"/>
</dbReference>
<dbReference type="NCBIfam" id="NF005313">
    <property type="entry name" value="PRK06847.1"/>
    <property type="match status" value="1"/>
</dbReference>
<evidence type="ECO:0000256" key="1">
    <source>
        <dbReference type="ARBA" id="ARBA00023002"/>
    </source>
</evidence>
<proteinExistence type="predicted"/>
<dbReference type="Proteomes" id="UP000294546">
    <property type="component" value="Unassembled WGS sequence"/>
</dbReference>
<dbReference type="GO" id="GO:0004497">
    <property type="term" value="F:monooxygenase activity"/>
    <property type="evidence" value="ECO:0007669"/>
    <property type="project" value="UniProtKB-KW"/>
</dbReference>
<keyword evidence="2" id="KW-0503">Monooxygenase</keyword>
<dbReference type="SUPFAM" id="SSF51905">
    <property type="entry name" value="FAD/NAD(P)-binding domain"/>
    <property type="match status" value="1"/>
</dbReference>
<name>A0A4R1GKR8_9GAMM</name>
<dbReference type="InterPro" id="IPR002938">
    <property type="entry name" value="FAD-bd"/>
</dbReference>
<evidence type="ECO:0000256" key="2">
    <source>
        <dbReference type="ARBA" id="ARBA00023033"/>
    </source>
</evidence>
<feature type="domain" description="FAD-binding" evidence="3">
    <location>
        <begin position="7"/>
        <end position="344"/>
    </location>
</feature>
<dbReference type="RefSeq" id="WP_132292394.1">
    <property type="nucleotide sequence ID" value="NZ_SMFU01000008.1"/>
</dbReference>
<dbReference type="EMBL" id="SMFU01000008">
    <property type="protein sequence ID" value="TCK07555.1"/>
    <property type="molecule type" value="Genomic_DNA"/>
</dbReference>